<dbReference type="eggNOG" id="KOG0622">
    <property type="taxonomic scope" value="Eukaryota"/>
</dbReference>
<dbReference type="InterPro" id="IPR029066">
    <property type="entry name" value="PLP-binding_barrel"/>
</dbReference>
<dbReference type="InterPro" id="IPR000183">
    <property type="entry name" value="Orn/DAP/Arg_de-COase"/>
</dbReference>
<evidence type="ECO:0000256" key="7">
    <source>
        <dbReference type="ARBA" id="ARBA00034138"/>
    </source>
</evidence>
<dbReference type="EC" id="4.1.1.17" evidence="7"/>
<evidence type="ECO:0000256" key="1">
    <source>
        <dbReference type="ARBA" id="ARBA00001933"/>
    </source>
</evidence>
<feature type="domain" description="Orn/DAP/Arg decarboxylase 2 N-terminal" evidence="11">
    <location>
        <begin position="142"/>
        <end position="376"/>
    </location>
</feature>
<feature type="active site" description="Proton donor" evidence="10">
    <location>
        <position position="458"/>
    </location>
</feature>
<dbReference type="Gene3D" id="2.40.37.10">
    <property type="entry name" value="Lyase, Ornithine Decarboxylase, Chain A, domain 1"/>
    <property type="match status" value="1"/>
</dbReference>
<dbReference type="InterPro" id="IPR022644">
    <property type="entry name" value="De-COase2_N"/>
</dbReference>
<evidence type="ECO:0000256" key="9">
    <source>
        <dbReference type="ARBA" id="ARBA00049127"/>
    </source>
</evidence>
<dbReference type="GO" id="GO:0015940">
    <property type="term" value="P:pantothenate biosynthetic process"/>
    <property type="evidence" value="ECO:0007669"/>
    <property type="project" value="EnsemblFungi"/>
</dbReference>
<sequence length="515" mass="57891">MTPELSVVNTLNNSSRFASPCCAAHSALLPVRDENFQIKNLFIYKQPSHRCQILQISKVSPKPHSCAPPPIMTSDTLTMSKLGQEQLLTETLLNHLISKDIATPLPHDSNALTLQSHKMIESALTSRLSSTESEDSFFVCDLGEIKRLYQSWRIHLPRVKPFYAVKCNPNQEILKTLRDLGLGFDCASRSEIDTVLSLDVSPERILYANPCKASSFIKHASEVGVLKSTFDNSDELYKIKRFHPNSELFIRIATDDESAQCRLSTKYGCHLDQVDSLLQTVKELELNLVGVAFHVGSGASDYNSLYKAIRDSKYVFNRVEEMGLPSLKVLDVGGGFQYHSFVQAAEVVNYSLQEFFPREAFSELQVIAEPGRYFVSTALTLATNVIAKRRPNNDNTSSMIYVNDGVYGNLNCILFDHQVPTPKILFHSNSYHYNSATSSDHCIPDKIENKISMWGPTCDGLDCIKNNYYLKYDLDVGDWIYFPNLGAYTSTAATQFNGFQQFSDFIYIDSEAAYN</sequence>
<comment type="subunit">
    <text evidence="8">Homodimer. Only the dimer is catalytically active, as the active sites are constructed of residues from both monomers.</text>
</comment>
<comment type="cofactor">
    <cofactor evidence="1 10">
        <name>pyridoxal 5'-phosphate</name>
        <dbReference type="ChEBI" id="CHEBI:597326"/>
    </cofactor>
</comment>
<dbReference type="KEGG" id="tbl:TBLA_0F01240"/>
<keyword evidence="13" id="KW-1185">Reference proteome</keyword>
<protein>
    <recommendedName>
        <fullName evidence="7">ornithine decarboxylase</fullName>
        <ecNumber evidence="7">4.1.1.17</ecNumber>
    </recommendedName>
</protein>
<gene>
    <name evidence="12" type="primary">TBLA0F01240</name>
    <name evidence="12" type="ORF">TBLA_0F01240</name>
</gene>
<evidence type="ECO:0000256" key="8">
    <source>
        <dbReference type="ARBA" id="ARBA00046672"/>
    </source>
</evidence>
<dbReference type="PRINTS" id="PR01179">
    <property type="entry name" value="ODADCRBXLASE"/>
</dbReference>
<evidence type="ECO:0000313" key="12">
    <source>
        <dbReference type="EMBL" id="CCH61667.1"/>
    </source>
</evidence>
<reference evidence="12 13" key="1">
    <citation type="journal article" date="2011" name="Proc. Natl. Acad. Sci. U.S.A.">
        <title>Evolutionary erosion of yeast sex chromosomes by mating-type switching accidents.</title>
        <authorList>
            <person name="Gordon J.L."/>
            <person name="Armisen D."/>
            <person name="Proux-Wera E."/>
            <person name="Oheigeartaigh S.S."/>
            <person name="Byrne K.P."/>
            <person name="Wolfe K.H."/>
        </authorList>
    </citation>
    <scope>NUCLEOTIDE SEQUENCE [LARGE SCALE GENOMIC DNA]</scope>
    <source>
        <strain evidence="13">ATCC 34711 / CBS 6284 / DSM 70876 / NBRC 10599 / NRRL Y-10934 / UCD 77-7</strain>
    </source>
</reference>
<accession>I2H5L5</accession>
<dbReference type="Gene3D" id="3.20.20.10">
    <property type="entry name" value="Alanine racemase"/>
    <property type="match status" value="1"/>
</dbReference>
<dbReference type="GO" id="GO:0004586">
    <property type="term" value="F:ornithine decarboxylase activity"/>
    <property type="evidence" value="ECO:0007669"/>
    <property type="project" value="UniProtKB-EC"/>
</dbReference>
<evidence type="ECO:0000256" key="10">
    <source>
        <dbReference type="PIRSR" id="PIRSR600183-50"/>
    </source>
</evidence>
<feature type="modified residue" description="N6-(pyridoxal phosphate)lysine" evidence="10">
    <location>
        <position position="166"/>
    </location>
</feature>
<dbReference type="HOGENOM" id="CLU_026444_1_2_1"/>
<evidence type="ECO:0000256" key="3">
    <source>
        <dbReference type="ARBA" id="ARBA00022793"/>
    </source>
</evidence>
<dbReference type="FunFam" id="3.20.20.10:FF:000005">
    <property type="entry name" value="Ornithine decarboxylase"/>
    <property type="match status" value="1"/>
</dbReference>
<dbReference type="STRING" id="1071380.I2H5L5"/>
<dbReference type="GO" id="GO:0033387">
    <property type="term" value="P:putrescine biosynthetic process from arginine, via ornithine"/>
    <property type="evidence" value="ECO:0007669"/>
    <property type="project" value="TreeGrafter"/>
</dbReference>
<dbReference type="SUPFAM" id="SSF51419">
    <property type="entry name" value="PLP-binding barrel"/>
    <property type="match status" value="1"/>
</dbReference>
<proteinExistence type="inferred from homology"/>
<dbReference type="InterPro" id="IPR009006">
    <property type="entry name" value="Ala_racemase/Decarboxylase_C"/>
</dbReference>
<comment type="pathway">
    <text evidence="6">Amine and polyamine biosynthesis; putrescine biosynthesis via L-ornithine pathway; putrescine from L-ornithine: step 1/1.</text>
</comment>
<organism evidence="12 13">
    <name type="scientific">Henningerozyma blattae (strain ATCC 34711 / CBS 6284 / DSM 70876 / NBRC 10599 / NRRL Y-10934 / UCD 77-7)</name>
    <name type="common">Yeast</name>
    <name type="synonym">Tetrapisispora blattae</name>
    <dbReference type="NCBI Taxonomy" id="1071380"/>
    <lineage>
        <taxon>Eukaryota</taxon>
        <taxon>Fungi</taxon>
        <taxon>Dikarya</taxon>
        <taxon>Ascomycota</taxon>
        <taxon>Saccharomycotina</taxon>
        <taxon>Saccharomycetes</taxon>
        <taxon>Saccharomycetales</taxon>
        <taxon>Saccharomycetaceae</taxon>
        <taxon>Henningerozyma</taxon>
    </lineage>
</organism>
<dbReference type="AlphaFoldDB" id="I2H5L5"/>
<keyword evidence="5" id="KW-0456">Lyase</keyword>
<dbReference type="InParanoid" id="I2H5L5"/>
<dbReference type="InterPro" id="IPR022653">
    <property type="entry name" value="De-COase2_pyr-phos_BS"/>
</dbReference>
<comment type="similarity">
    <text evidence="2">Belongs to the Orn/Lys/Arg decarboxylase class-II family.</text>
</comment>
<keyword evidence="3" id="KW-0210">Decarboxylase</keyword>
<dbReference type="GeneID" id="14496776"/>
<dbReference type="PROSITE" id="PS00879">
    <property type="entry name" value="ODR_DC_2_2"/>
    <property type="match status" value="1"/>
</dbReference>
<dbReference type="EMBL" id="HE806321">
    <property type="protein sequence ID" value="CCH61667.1"/>
    <property type="molecule type" value="Genomic_DNA"/>
</dbReference>
<dbReference type="InterPro" id="IPR022657">
    <property type="entry name" value="De-COase2_CS"/>
</dbReference>
<evidence type="ECO:0000256" key="4">
    <source>
        <dbReference type="ARBA" id="ARBA00022898"/>
    </source>
</evidence>
<dbReference type="PANTHER" id="PTHR11482:SF6">
    <property type="entry name" value="ORNITHINE DECARBOXYLASE 1-RELATED"/>
    <property type="match status" value="1"/>
</dbReference>
<dbReference type="GO" id="GO:0005737">
    <property type="term" value="C:cytoplasm"/>
    <property type="evidence" value="ECO:0007669"/>
    <property type="project" value="TreeGrafter"/>
</dbReference>
<dbReference type="OMA" id="SFFVCDL"/>
<dbReference type="PANTHER" id="PTHR11482">
    <property type="entry name" value="ARGININE/DIAMINOPIMELATE/ORNITHINE DECARBOXYLASE"/>
    <property type="match status" value="1"/>
</dbReference>
<dbReference type="RefSeq" id="XP_004181186.1">
    <property type="nucleotide sequence ID" value="XM_004181138.1"/>
</dbReference>
<dbReference type="CDD" id="cd00622">
    <property type="entry name" value="PLPDE_III_ODC"/>
    <property type="match status" value="1"/>
</dbReference>
<keyword evidence="4 10" id="KW-0663">Pyridoxal phosphate</keyword>
<dbReference type="PROSITE" id="PS00878">
    <property type="entry name" value="ODR_DC_2_1"/>
    <property type="match status" value="1"/>
</dbReference>
<evidence type="ECO:0000256" key="2">
    <source>
        <dbReference type="ARBA" id="ARBA00008872"/>
    </source>
</evidence>
<evidence type="ECO:0000256" key="6">
    <source>
        <dbReference type="ARBA" id="ARBA00034115"/>
    </source>
</evidence>
<name>I2H5L5_HENB6</name>
<dbReference type="InterPro" id="IPR002433">
    <property type="entry name" value="Orn_de-COase"/>
</dbReference>
<comment type="catalytic activity">
    <reaction evidence="9">
        <text>L-ornithine + H(+) = putrescine + CO2</text>
        <dbReference type="Rhea" id="RHEA:22964"/>
        <dbReference type="ChEBI" id="CHEBI:15378"/>
        <dbReference type="ChEBI" id="CHEBI:16526"/>
        <dbReference type="ChEBI" id="CHEBI:46911"/>
        <dbReference type="ChEBI" id="CHEBI:326268"/>
        <dbReference type="EC" id="4.1.1.17"/>
    </reaction>
</comment>
<dbReference type="FunCoup" id="I2H5L5">
    <property type="interactions" value="1529"/>
</dbReference>
<evidence type="ECO:0000313" key="13">
    <source>
        <dbReference type="Proteomes" id="UP000002866"/>
    </source>
</evidence>
<dbReference type="Proteomes" id="UP000002866">
    <property type="component" value="Chromosome 6"/>
</dbReference>
<evidence type="ECO:0000256" key="5">
    <source>
        <dbReference type="ARBA" id="ARBA00023239"/>
    </source>
</evidence>
<dbReference type="SUPFAM" id="SSF50621">
    <property type="entry name" value="Alanine racemase C-terminal domain-like"/>
    <property type="match status" value="1"/>
</dbReference>
<dbReference type="PRINTS" id="PR01182">
    <property type="entry name" value="ORNDCRBXLASE"/>
</dbReference>
<dbReference type="OrthoDB" id="5034579at2759"/>
<evidence type="ECO:0000259" key="11">
    <source>
        <dbReference type="Pfam" id="PF02784"/>
    </source>
</evidence>
<dbReference type="Pfam" id="PF02784">
    <property type="entry name" value="Orn_Arg_deC_N"/>
    <property type="match status" value="1"/>
</dbReference>